<keyword evidence="5" id="KW-1003">Cell membrane</keyword>
<dbReference type="InterPro" id="IPR023615">
    <property type="entry name" value="Cyt_c_Oxase_su1_BS"/>
</dbReference>
<keyword evidence="9" id="KW-0479">Metal-binding</keyword>
<feature type="transmembrane region" description="Helical" evidence="18">
    <location>
        <begin position="602"/>
        <end position="620"/>
    </location>
</feature>
<evidence type="ECO:0000313" key="22">
    <source>
        <dbReference type="Proteomes" id="UP000552709"/>
    </source>
</evidence>
<evidence type="ECO:0000256" key="17">
    <source>
        <dbReference type="RuleBase" id="RU000370"/>
    </source>
</evidence>
<keyword evidence="11 17" id="KW-0249">Electron transport</keyword>
<dbReference type="GO" id="GO:0006119">
    <property type="term" value="P:oxidative phosphorylation"/>
    <property type="evidence" value="ECO:0007669"/>
    <property type="project" value="UniProtKB-UniPathway"/>
</dbReference>
<sequence length="819" mass="90050">MAQASGRLSARWEAPEGISAWFGTVDHKVVGVRYIFTAFLFFLIGGLEALLMRLQLAAPELHVLSAEAYNQTLTMHGTTMIFLFATPILFGLGNYFVPLLIGARDMAYPRANALSYWIFLLGGLFLYASFLVGRPPDAGWFSYAPLSTREYSPGPGLDFWTLSLLFLGIATTVGAANFIVTIFKLRAPGMSVSRIPLFCWTILVTSFTAIFALPILNAANLLLALERQLGWHFFDPAYGGQPLLWQHLFWLFGHPDVYIIALPAFGLISEVIAAFSRRPVVAFVLVAMASVATGIIGFGVWVHHMFAVGLSPLATSFFSAASFVIGVPAGLQMFAWVSTLITGRVNVKTPLLFAVGALIVFLIGGLTGVMFPLIAFDRQVTDSYFVVAHFHYVLIGGMVFPLFAALYYWLPKITGRILGEGLGRWNFWIIFLSFNVTFFPMHLQGLLGMPRRIYTYQDGLGWGSFNLVETIGAFVLGLGVLLFIVNFFLSLRSGERAGNNPWGAGTLEWATSSPPPPYNFRTLPLVRGAYPIWDAERLGVGLWDAQDPTSAWDHQTLSTDLLTANPEDPVPLPGHSLEPLGLALSIAVVFTGALLMQGWLMVLGGLGVISALFLWMRPSLERVEHGAGQRRSDPHALPRWGLILLVLTETALFGALVASWYYLQVNASVWPPNGVRLPELTLPLINTALLLLSSVTVVFAGRGLRKGHRGRAMLGALATVLLGAAFLGLQIYEFTHAEFAPTDHAYASLWFTLLGLHGLHVIVGLLLLIAVLVWMARGYFTPERHTTVHTVSLYWHFVDAVWVILILPAIYLSPFLGRH</sequence>
<feature type="transmembrane region" description="Helical" evidence="18">
    <location>
        <begin position="351"/>
        <end position="376"/>
    </location>
</feature>
<dbReference type="GO" id="GO:0005886">
    <property type="term" value="C:plasma membrane"/>
    <property type="evidence" value="ECO:0007669"/>
    <property type="project" value="UniProtKB-SubCell"/>
</dbReference>
<dbReference type="FunFam" id="1.20.210.10:FF:000006">
    <property type="entry name" value="Cytochrome c oxidase subunit 1"/>
    <property type="match status" value="1"/>
</dbReference>
<evidence type="ECO:0000256" key="1">
    <source>
        <dbReference type="ARBA" id="ARBA00004651"/>
    </source>
</evidence>
<evidence type="ECO:0000256" key="16">
    <source>
        <dbReference type="ARBA" id="ARBA00047816"/>
    </source>
</evidence>
<dbReference type="EMBL" id="JACHFL010000005">
    <property type="protein sequence ID" value="MBB5363441.1"/>
    <property type="molecule type" value="Genomic_DNA"/>
</dbReference>
<dbReference type="InterPro" id="IPR035973">
    <property type="entry name" value="Cyt_c_oxidase_su3-like_sf"/>
</dbReference>
<feature type="transmembrane region" description="Helical" evidence="18">
    <location>
        <begin position="314"/>
        <end position="339"/>
    </location>
</feature>
<keyword evidence="13" id="KW-0408">Iron</keyword>
<evidence type="ECO:0000259" key="20">
    <source>
        <dbReference type="PROSITE" id="PS50855"/>
    </source>
</evidence>
<comment type="caution">
    <text evidence="21">The sequence shown here is derived from an EMBL/GenBank/DDBJ whole genome shotgun (WGS) entry which is preliminary data.</text>
</comment>
<evidence type="ECO:0000256" key="7">
    <source>
        <dbReference type="ARBA" id="ARBA00022660"/>
    </source>
</evidence>
<feature type="transmembrane region" description="Helical" evidence="18">
    <location>
        <begin position="34"/>
        <end position="58"/>
    </location>
</feature>
<name>A0A7W8JUI3_9DEIO</name>
<evidence type="ECO:0000256" key="13">
    <source>
        <dbReference type="ARBA" id="ARBA00023004"/>
    </source>
</evidence>
<dbReference type="InterPro" id="IPR013833">
    <property type="entry name" value="Cyt_c_oxidase_su3_a-hlx"/>
</dbReference>
<dbReference type="SUPFAM" id="SSF81452">
    <property type="entry name" value="Cytochrome c oxidase subunit III-like"/>
    <property type="match status" value="1"/>
</dbReference>
<keyword evidence="14" id="KW-0186">Copper</keyword>
<feature type="transmembrane region" description="Helical" evidence="18">
    <location>
        <begin position="744"/>
        <end position="773"/>
    </location>
</feature>
<dbReference type="PROSITE" id="PS50855">
    <property type="entry name" value="COX1"/>
    <property type="match status" value="1"/>
</dbReference>
<dbReference type="InterPro" id="IPR023616">
    <property type="entry name" value="Cyt_c_oxase-like_su1_dom"/>
</dbReference>
<evidence type="ECO:0000256" key="11">
    <source>
        <dbReference type="ARBA" id="ARBA00022982"/>
    </source>
</evidence>
<feature type="transmembrane region" description="Helical" evidence="18">
    <location>
        <begin position="78"/>
        <end position="101"/>
    </location>
</feature>
<dbReference type="PROSITE" id="PS50253">
    <property type="entry name" value="COX3"/>
    <property type="match status" value="1"/>
</dbReference>
<evidence type="ECO:0000313" key="21">
    <source>
        <dbReference type="EMBL" id="MBB5363441.1"/>
    </source>
</evidence>
<feature type="transmembrane region" description="Helical" evidence="18">
    <location>
        <begin position="422"/>
        <end position="443"/>
    </location>
</feature>
<dbReference type="NCBIfam" id="TIGR02891">
    <property type="entry name" value="CtaD_CoxA"/>
    <property type="match status" value="1"/>
</dbReference>
<feature type="transmembrane region" description="Helical" evidence="18">
    <location>
        <begin position="113"/>
        <end position="132"/>
    </location>
</feature>
<proteinExistence type="inferred from homology"/>
<feature type="transmembrane region" description="Helical" evidence="18">
    <location>
        <begin position="682"/>
        <end position="700"/>
    </location>
</feature>
<dbReference type="EC" id="7.1.1.9" evidence="3"/>
<keyword evidence="4 17" id="KW-0813">Transport</keyword>
<dbReference type="GO" id="GO:0046872">
    <property type="term" value="F:metal ion binding"/>
    <property type="evidence" value="ECO:0007669"/>
    <property type="project" value="UniProtKB-KW"/>
</dbReference>
<protein>
    <recommendedName>
        <fullName evidence="3">cytochrome-c oxidase</fullName>
        <ecNumber evidence="3">7.1.1.9</ecNumber>
    </recommendedName>
</protein>
<dbReference type="PANTHER" id="PTHR10422:SF18">
    <property type="entry name" value="CYTOCHROME C OXIDASE SUBUNIT 1"/>
    <property type="match status" value="1"/>
</dbReference>
<keyword evidence="22" id="KW-1185">Reference proteome</keyword>
<keyword evidence="12 18" id="KW-1133">Transmembrane helix</keyword>
<feature type="transmembrane region" description="Helical" evidence="18">
    <location>
        <begin position="280"/>
        <end position="302"/>
    </location>
</feature>
<dbReference type="InterPro" id="IPR000883">
    <property type="entry name" value="Cyt_C_Oxase_1"/>
</dbReference>
<gene>
    <name evidence="21" type="ORF">HNQ08_002539</name>
</gene>
<dbReference type="PANTHER" id="PTHR10422">
    <property type="entry name" value="CYTOCHROME C OXIDASE SUBUNIT 1"/>
    <property type="match status" value="1"/>
</dbReference>
<dbReference type="GO" id="GO:0015990">
    <property type="term" value="P:electron transport coupled proton transport"/>
    <property type="evidence" value="ECO:0007669"/>
    <property type="project" value="InterPro"/>
</dbReference>
<organism evidence="21 22">
    <name type="scientific">Deinococcus humi</name>
    <dbReference type="NCBI Taxonomy" id="662880"/>
    <lineage>
        <taxon>Bacteria</taxon>
        <taxon>Thermotogati</taxon>
        <taxon>Deinococcota</taxon>
        <taxon>Deinococci</taxon>
        <taxon>Deinococcales</taxon>
        <taxon>Deinococcaceae</taxon>
        <taxon>Deinococcus</taxon>
    </lineage>
</organism>
<dbReference type="AlphaFoldDB" id="A0A7W8JUI3"/>
<dbReference type="InterPro" id="IPR036927">
    <property type="entry name" value="Cyt_c_oxase-like_su1_sf"/>
</dbReference>
<feature type="transmembrane region" description="Helical" evidence="18">
    <location>
        <begin position="195"/>
        <end position="216"/>
    </location>
</feature>
<comment type="catalytic activity">
    <reaction evidence="16">
        <text>4 Fe(II)-[cytochrome c] + O2 + 8 H(+)(in) = 4 Fe(III)-[cytochrome c] + 2 H2O + 4 H(+)(out)</text>
        <dbReference type="Rhea" id="RHEA:11436"/>
        <dbReference type="Rhea" id="RHEA-COMP:10350"/>
        <dbReference type="Rhea" id="RHEA-COMP:14399"/>
        <dbReference type="ChEBI" id="CHEBI:15377"/>
        <dbReference type="ChEBI" id="CHEBI:15378"/>
        <dbReference type="ChEBI" id="CHEBI:15379"/>
        <dbReference type="ChEBI" id="CHEBI:29033"/>
        <dbReference type="ChEBI" id="CHEBI:29034"/>
        <dbReference type="EC" id="7.1.1.9"/>
    </reaction>
</comment>
<dbReference type="PRINTS" id="PR01165">
    <property type="entry name" value="CYCOXIDASEI"/>
</dbReference>
<dbReference type="Pfam" id="PF00510">
    <property type="entry name" value="COX3"/>
    <property type="match status" value="1"/>
</dbReference>
<feature type="transmembrane region" description="Helical" evidence="18">
    <location>
        <begin position="248"/>
        <end position="268"/>
    </location>
</feature>
<evidence type="ECO:0000256" key="8">
    <source>
        <dbReference type="ARBA" id="ARBA00022692"/>
    </source>
</evidence>
<evidence type="ECO:0000256" key="5">
    <source>
        <dbReference type="ARBA" id="ARBA00022475"/>
    </source>
</evidence>
<evidence type="ECO:0000256" key="9">
    <source>
        <dbReference type="ARBA" id="ARBA00022723"/>
    </source>
</evidence>
<feature type="domain" description="Heme-copper oxidase subunit III family profile" evidence="19">
    <location>
        <begin position="566"/>
        <end position="814"/>
    </location>
</feature>
<keyword evidence="8 17" id="KW-0812">Transmembrane</keyword>
<dbReference type="Gene3D" id="1.20.210.10">
    <property type="entry name" value="Cytochrome c oxidase-like, subunit I domain"/>
    <property type="match status" value="1"/>
</dbReference>
<accession>A0A7W8JUI3</accession>
<feature type="transmembrane region" description="Helical" evidence="18">
    <location>
        <begin position="388"/>
        <end position="410"/>
    </location>
</feature>
<dbReference type="GO" id="GO:0020037">
    <property type="term" value="F:heme binding"/>
    <property type="evidence" value="ECO:0007669"/>
    <property type="project" value="InterPro"/>
</dbReference>
<evidence type="ECO:0000256" key="4">
    <source>
        <dbReference type="ARBA" id="ARBA00022448"/>
    </source>
</evidence>
<evidence type="ECO:0000256" key="14">
    <source>
        <dbReference type="ARBA" id="ARBA00023008"/>
    </source>
</evidence>
<dbReference type="InterPro" id="IPR000298">
    <property type="entry name" value="Cyt_c_oxidase-like_su3"/>
</dbReference>
<evidence type="ECO:0000256" key="10">
    <source>
        <dbReference type="ARBA" id="ARBA00022967"/>
    </source>
</evidence>
<feature type="transmembrane region" description="Helical" evidence="18">
    <location>
        <begin position="712"/>
        <end position="732"/>
    </location>
</feature>
<dbReference type="GO" id="GO:0022904">
    <property type="term" value="P:respiratory electron transport chain"/>
    <property type="evidence" value="ECO:0007669"/>
    <property type="project" value="InterPro"/>
</dbReference>
<evidence type="ECO:0000256" key="12">
    <source>
        <dbReference type="ARBA" id="ARBA00022989"/>
    </source>
</evidence>
<evidence type="ECO:0000256" key="18">
    <source>
        <dbReference type="SAM" id="Phobius"/>
    </source>
</evidence>
<keyword evidence="15 18" id="KW-0472">Membrane</keyword>
<feature type="transmembrane region" description="Helical" evidence="18">
    <location>
        <begin position="640"/>
        <end position="662"/>
    </location>
</feature>
<dbReference type="Pfam" id="PF00115">
    <property type="entry name" value="COX1"/>
    <property type="match status" value="1"/>
</dbReference>
<comment type="subcellular location">
    <subcellularLocation>
        <location evidence="1">Cell membrane</location>
        <topology evidence="1">Multi-pass membrane protein</topology>
    </subcellularLocation>
</comment>
<comment type="similarity">
    <text evidence="17">Belongs to the heme-copper respiratory oxidase family.</text>
</comment>
<comment type="pathway">
    <text evidence="2">Energy metabolism; oxidative phosphorylation.</text>
</comment>
<feature type="transmembrane region" description="Helical" evidence="18">
    <location>
        <begin position="463"/>
        <end position="489"/>
    </location>
</feature>
<dbReference type="PROSITE" id="PS00077">
    <property type="entry name" value="COX1_CUB"/>
    <property type="match status" value="1"/>
</dbReference>
<dbReference type="Gene3D" id="1.20.120.80">
    <property type="entry name" value="Cytochrome c oxidase, subunit III, four-helix bundle"/>
    <property type="match status" value="1"/>
</dbReference>
<dbReference type="InterPro" id="IPR014241">
    <property type="entry name" value="Cyt_c_oxidase_su1_bac"/>
</dbReference>
<feature type="transmembrane region" description="Helical" evidence="18">
    <location>
        <begin position="159"/>
        <end position="183"/>
    </location>
</feature>
<dbReference type="SUPFAM" id="SSF81442">
    <property type="entry name" value="Cytochrome c oxidase subunit I-like"/>
    <property type="match status" value="1"/>
</dbReference>
<dbReference type="CDD" id="cd00386">
    <property type="entry name" value="Heme_Cu_Oxidase_III_like"/>
    <property type="match status" value="1"/>
</dbReference>
<dbReference type="RefSeq" id="WP_184132316.1">
    <property type="nucleotide sequence ID" value="NZ_JACHFL010000005.1"/>
</dbReference>
<feature type="domain" description="Cytochrome oxidase subunit I profile" evidence="20">
    <location>
        <begin position="21"/>
        <end position="527"/>
    </location>
</feature>
<feature type="transmembrane region" description="Helical" evidence="18">
    <location>
        <begin position="580"/>
        <end position="596"/>
    </location>
</feature>
<dbReference type="UniPathway" id="UPA00705"/>
<evidence type="ECO:0000259" key="19">
    <source>
        <dbReference type="PROSITE" id="PS50253"/>
    </source>
</evidence>
<keyword evidence="7 17" id="KW-0679">Respiratory chain</keyword>
<feature type="transmembrane region" description="Helical" evidence="18">
    <location>
        <begin position="793"/>
        <end position="812"/>
    </location>
</feature>
<reference evidence="21 22" key="1">
    <citation type="submission" date="2020-08" db="EMBL/GenBank/DDBJ databases">
        <title>Genomic Encyclopedia of Type Strains, Phase IV (KMG-IV): sequencing the most valuable type-strain genomes for metagenomic binning, comparative biology and taxonomic classification.</title>
        <authorList>
            <person name="Goeker M."/>
        </authorList>
    </citation>
    <scope>NUCLEOTIDE SEQUENCE [LARGE SCALE GENOMIC DNA]</scope>
    <source>
        <strain evidence="21 22">DSM 27939</strain>
    </source>
</reference>
<dbReference type="GO" id="GO:0004129">
    <property type="term" value="F:cytochrome-c oxidase activity"/>
    <property type="evidence" value="ECO:0007669"/>
    <property type="project" value="UniProtKB-EC"/>
</dbReference>
<keyword evidence="10" id="KW-1278">Translocase</keyword>
<evidence type="ECO:0000256" key="15">
    <source>
        <dbReference type="ARBA" id="ARBA00023136"/>
    </source>
</evidence>
<evidence type="ECO:0000256" key="3">
    <source>
        <dbReference type="ARBA" id="ARBA00012949"/>
    </source>
</evidence>
<evidence type="ECO:0000256" key="2">
    <source>
        <dbReference type="ARBA" id="ARBA00004673"/>
    </source>
</evidence>
<evidence type="ECO:0000256" key="6">
    <source>
        <dbReference type="ARBA" id="ARBA00022617"/>
    </source>
</evidence>
<keyword evidence="6 17" id="KW-0349">Heme</keyword>
<dbReference type="Proteomes" id="UP000552709">
    <property type="component" value="Unassembled WGS sequence"/>
</dbReference>